<keyword evidence="1" id="KW-0472">Membrane</keyword>
<accession>A0A1V9ZH82</accession>
<feature type="transmembrane region" description="Helical" evidence="1">
    <location>
        <begin position="63"/>
        <end position="83"/>
    </location>
</feature>
<keyword evidence="1" id="KW-1133">Transmembrane helix</keyword>
<dbReference type="Proteomes" id="UP000243217">
    <property type="component" value="Unassembled WGS sequence"/>
</dbReference>
<sequence>MATSVSNKTNRTSTPSITPCIVPAITFPIEVTPSSSTADKDGITPMHHSSVANPSNELLSSNALAGIIAGCVVLVILFGIYYWKRSHEEDSNGVYNQSIPAESDDSECDYIAMQQKLFEHVPILLCSINIGLAQ</sequence>
<evidence type="ECO:0000313" key="3">
    <source>
        <dbReference type="Proteomes" id="UP000243217"/>
    </source>
</evidence>
<comment type="caution">
    <text evidence="2">The sequence shown here is derived from an EMBL/GenBank/DDBJ whole genome shotgun (WGS) entry which is preliminary data.</text>
</comment>
<evidence type="ECO:0000313" key="2">
    <source>
        <dbReference type="EMBL" id="OQR97346.1"/>
    </source>
</evidence>
<dbReference type="AlphaFoldDB" id="A0A1V9ZH82"/>
<keyword evidence="1" id="KW-0812">Transmembrane</keyword>
<name>A0A1V9ZH82_9STRA</name>
<protein>
    <submittedName>
        <fullName evidence="2">Uncharacterized protein</fullName>
    </submittedName>
</protein>
<keyword evidence="3" id="KW-1185">Reference proteome</keyword>
<organism evidence="2 3">
    <name type="scientific">Thraustotheca clavata</name>
    <dbReference type="NCBI Taxonomy" id="74557"/>
    <lineage>
        <taxon>Eukaryota</taxon>
        <taxon>Sar</taxon>
        <taxon>Stramenopiles</taxon>
        <taxon>Oomycota</taxon>
        <taxon>Saprolegniomycetes</taxon>
        <taxon>Saprolegniales</taxon>
        <taxon>Achlyaceae</taxon>
        <taxon>Thraustotheca</taxon>
    </lineage>
</organism>
<reference evidence="2 3" key="1">
    <citation type="journal article" date="2014" name="Genome Biol. Evol.">
        <title>The secreted proteins of Achlya hypogyna and Thraustotheca clavata identify the ancestral oomycete secretome and reveal gene acquisitions by horizontal gene transfer.</title>
        <authorList>
            <person name="Misner I."/>
            <person name="Blouin N."/>
            <person name="Leonard G."/>
            <person name="Richards T.A."/>
            <person name="Lane C.E."/>
        </authorList>
    </citation>
    <scope>NUCLEOTIDE SEQUENCE [LARGE SCALE GENOMIC DNA]</scope>
    <source>
        <strain evidence="2 3">ATCC 34112</strain>
    </source>
</reference>
<proteinExistence type="predicted"/>
<dbReference type="EMBL" id="JNBS01001918">
    <property type="protein sequence ID" value="OQR97346.1"/>
    <property type="molecule type" value="Genomic_DNA"/>
</dbReference>
<evidence type="ECO:0000256" key="1">
    <source>
        <dbReference type="SAM" id="Phobius"/>
    </source>
</evidence>
<gene>
    <name evidence="2" type="ORF">THRCLA_21947</name>
</gene>